<feature type="region of interest" description="Disordered" evidence="1">
    <location>
        <begin position="1"/>
        <end position="31"/>
    </location>
</feature>
<proteinExistence type="predicted"/>
<protein>
    <submittedName>
        <fullName evidence="2">Uncharacterized protein</fullName>
    </submittedName>
</protein>
<reference evidence="2 3" key="1">
    <citation type="submission" date="2019-06" db="EMBL/GenBank/DDBJ databases">
        <authorList>
            <person name="Palmer J.M."/>
        </authorList>
    </citation>
    <scope>NUCLEOTIDE SEQUENCE [LARGE SCALE GENOMIC DNA]</scope>
    <source>
        <strain evidence="2 3">TWF788</strain>
    </source>
</reference>
<feature type="compositionally biased region" description="Polar residues" evidence="1">
    <location>
        <begin position="1"/>
        <end position="11"/>
    </location>
</feature>
<dbReference type="EMBL" id="JAABOE010000003">
    <property type="protein sequence ID" value="KAF3191568.1"/>
    <property type="molecule type" value="Genomic_DNA"/>
</dbReference>
<dbReference type="AlphaFoldDB" id="A0A7C8Q3E8"/>
<gene>
    <name evidence="2" type="ORF">TWF788_006165</name>
</gene>
<dbReference type="Proteomes" id="UP000479691">
    <property type="component" value="Unassembled WGS sequence"/>
</dbReference>
<comment type="caution">
    <text evidence="2">The sequence shown here is derived from an EMBL/GenBank/DDBJ whole genome shotgun (WGS) entry which is preliminary data.</text>
</comment>
<accession>A0A7C8Q3E8</accession>
<evidence type="ECO:0000256" key="1">
    <source>
        <dbReference type="SAM" id="MobiDB-lite"/>
    </source>
</evidence>
<evidence type="ECO:0000313" key="3">
    <source>
        <dbReference type="Proteomes" id="UP000479691"/>
    </source>
</evidence>
<name>A0A7C8Q3E8_ORBOL</name>
<evidence type="ECO:0000313" key="2">
    <source>
        <dbReference type="EMBL" id="KAF3191568.1"/>
    </source>
</evidence>
<organism evidence="2 3">
    <name type="scientific">Orbilia oligospora</name>
    <name type="common">Nematode-trapping fungus</name>
    <name type="synonym">Arthrobotrys oligospora</name>
    <dbReference type="NCBI Taxonomy" id="2813651"/>
    <lineage>
        <taxon>Eukaryota</taxon>
        <taxon>Fungi</taxon>
        <taxon>Dikarya</taxon>
        <taxon>Ascomycota</taxon>
        <taxon>Pezizomycotina</taxon>
        <taxon>Orbiliomycetes</taxon>
        <taxon>Orbiliales</taxon>
        <taxon>Orbiliaceae</taxon>
        <taxon>Orbilia</taxon>
    </lineage>
</organism>
<sequence>MPPRIVTQQDLVSGKRKACFSNTAEAPASKRPVPECYLRDERTLSLTFPSGKVTAETADRQLKTVEESSTETDAMKADSGSDMISPAIFSMVPDSGTSVSDTYSFESGTTEPIVSIYEQNFQEELRDKVPTNASHTQVFQNINQDSTIDASLRIQRRIRDFEEYHREDETNIQNISSMIMPFHELARDIGDLEPMFQIGLLLGTLTQPRAFCRDKNEYIPKHGTY</sequence>